<keyword evidence="1" id="KW-0472">Membrane</keyword>
<dbReference type="Pfam" id="PF11804">
    <property type="entry name" value="DUF3325"/>
    <property type="match status" value="1"/>
</dbReference>
<sequence>MSLEVALLGYAGFAKLAQGKGRHSRTARPDRTRARILGWLLILGSFLAALHRFGPYLAVPAWLALLSVSGVILVLILSRWPKAATAPWIPMTVIALPLCLL</sequence>
<dbReference type="Proteomes" id="UP000557392">
    <property type="component" value="Unassembled WGS sequence"/>
</dbReference>
<evidence type="ECO:0000256" key="1">
    <source>
        <dbReference type="SAM" id="Phobius"/>
    </source>
</evidence>
<evidence type="ECO:0000313" key="3">
    <source>
        <dbReference type="Proteomes" id="UP000557392"/>
    </source>
</evidence>
<feature type="transmembrane region" description="Helical" evidence="1">
    <location>
        <begin position="59"/>
        <end position="77"/>
    </location>
</feature>
<accession>A0A7W6JX29</accession>
<dbReference type="AlphaFoldDB" id="A0A7W6JX29"/>
<gene>
    <name evidence="2" type="ORF">GGR46_004732</name>
</gene>
<comment type="caution">
    <text evidence="2">The sequence shown here is derived from an EMBL/GenBank/DDBJ whole genome shotgun (WGS) entry which is preliminary data.</text>
</comment>
<dbReference type="RefSeq" id="WP_184000498.1">
    <property type="nucleotide sequence ID" value="NZ_JACIEH010000005.1"/>
</dbReference>
<keyword evidence="3" id="KW-1185">Reference proteome</keyword>
<reference evidence="2 3" key="1">
    <citation type="submission" date="2020-08" db="EMBL/GenBank/DDBJ databases">
        <title>Genomic Encyclopedia of Type Strains, Phase IV (KMG-IV): sequencing the most valuable type-strain genomes for metagenomic binning, comparative biology and taxonomic classification.</title>
        <authorList>
            <person name="Goeker M."/>
        </authorList>
    </citation>
    <scope>NUCLEOTIDE SEQUENCE [LARGE SCALE GENOMIC DNA]</scope>
    <source>
        <strain evidence="2 3">DSM 101806</strain>
    </source>
</reference>
<dbReference type="InterPro" id="IPR021762">
    <property type="entry name" value="DUF3325"/>
</dbReference>
<keyword evidence="1" id="KW-0812">Transmembrane</keyword>
<evidence type="ECO:0008006" key="4">
    <source>
        <dbReference type="Google" id="ProtNLM"/>
    </source>
</evidence>
<dbReference type="EMBL" id="JACIEH010000005">
    <property type="protein sequence ID" value="MBB4101142.1"/>
    <property type="molecule type" value="Genomic_DNA"/>
</dbReference>
<evidence type="ECO:0000313" key="2">
    <source>
        <dbReference type="EMBL" id="MBB4101142.1"/>
    </source>
</evidence>
<organism evidence="2 3">
    <name type="scientific">Sphingomonas kyeonggiensis</name>
    <dbReference type="NCBI Taxonomy" id="1268553"/>
    <lineage>
        <taxon>Bacteria</taxon>
        <taxon>Pseudomonadati</taxon>
        <taxon>Pseudomonadota</taxon>
        <taxon>Alphaproteobacteria</taxon>
        <taxon>Sphingomonadales</taxon>
        <taxon>Sphingomonadaceae</taxon>
        <taxon>Sphingomonas</taxon>
    </lineage>
</organism>
<protein>
    <recommendedName>
        <fullName evidence="4">DUF3325 domain-containing protein</fullName>
    </recommendedName>
</protein>
<name>A0A7W6JX29_9SPHN</name>
<proteinExistence type="predicted"/>
<keyword evidence="1" id="KW-1133">Transmembrane helix</keyword>
<feature type="transmembrane region" description="Helical" evidence="1">
    <location>
        <begin position="36"/>
        <end position="53"/>
    </location>
</feature>